<dbReference type="Gene3D" id="3.30.390.10">
    <property type="entry name" value="Enolase-like, N-terminal domain"/>
    <property type="match status" value="1"/>
</dbReference>
<reference evidence="9 10" key="1">
    <citation type="submission" date="2018-11" db="EMBL/GenBank/DDBJ databases">
        <authorList>
            <person name="Ye M.-Q."/>
            <person name="Du Z.-J."/>
        </authorList>
    </citation>
    <scope>NUCLEOTIDE SEQUENCE [LARGE SCALE GENOMIC DNA]</scope>
    <source>
        <strain evidence="9 10">U0105</strain>
    </source>
</reference>
<dbReference type="NCBIfam" id="NF042940">
    <property type="entry name" value="racemase_DgcA"/>
    <property type="match status" value="1"/>
</dbReference>
<dbReference type="OrthoDB" id="9796450at2"/>
<feature type="binding site" evidence="6">
    <location>
        <position position="202"/>
    </location>
    <ligand>
        <name>Mg(2+)</name>
        <dbReference type="ChEBI" id="CHEBI:18420"/>
    </ligand>
</feature>
<evidence type="ECO:0000256" key="2">
    <source>
        <dbReference type="ARBA" id="ARBA00022723"/>
    </source>
</evidence>
<evidence type="ECO:0000256" key="7">
    <source>
        <dbReference type="RuleBase" id="RU366006"/>
    </source>
</evidence>
<dbReference type="EMBL" id="RPOK01000002">
    <property type="protein sequence ID" value="RPJ67043.1"/>
    <property type="molecule type" value="Genomic_DNA"/>
</dbReference>
<comment type="similarity">
    <text evidence="1 7">Belongs to the mandelate racemase/muconate lactonizing enzyme family.</text>
</comment>
<evidence type="ECO:0000256" key="6">
    <source>
        <dbReference type="PIRSR" id="PIRSR634603-3"/>
    </source>
</evidence>
<dbReference type="PANTHER" id="PTHR48080">
    <property type="entry name" value="D-GALACTONATE DEHYDRATASE-RELATED"/>
    <property type="match status" value="1"/>
</dbReference>
<comment type="cofactor">
    <cofactor evidence="6 7">
        <name>Mg(2+)</name>
        <dbReference type="ChEBI" id="CHEBI:18420"/>
    </cofactor>
    <text evidence="6 7">Binds 1 Mg(2+) ion per subunit.</text>
</comment>
<gene>
    <name evidence="9" type="ORF">DRW07_05725</name>
</gene>
<dbReference type="GO" id="GO:0046872">
    <property type="term" value="F:metal ion binding"/>
    <property type="evidence" value="ECO:0007669"/>
    <property type="project" value="UniProtKB-KW"/>
</dbReference>
<dbReference type="InterPro" id="IPR034593">
    <property type="entry name" value="DgoD-like"/>
</dbReference>
<feature type="binding site" evidence="6">
    <location>
        <position position="176"/>
    </location>
    <ligand>
        <name>Mg(2+)</name>
        <dbReference type="ChEBI" id="CHEBI:18420"/>
    </ligand>
</feature>
<dbReference type="SFLD" id="SFLDF00010">
    <property type="entry name" value="dipeptide_epimerase"/>
    <property type="match status" value="1"/>
</dbReference>
<evidence type="ECO:0000313" key="9">
    <source>
        <dbReference type="EMBL" id="RPJ67043.1"/>
    </source>
</evidence>
<dbReference type="Gene3D" id="3.20.20.120">
    <property type="entry name" value="Enolase-like C-terminal domain"/>
    <property type="match status" value="1"/>
</dbReference>
<dbReference type="SFLD" id="SFLDS00001">
    <property type="entry name" value="Enolase"/>
    <property type="match status" value="1"/>
</dbReference>
<dbReference type="SMART" id="SM00922">
    <property type="entry name" value="MR_MLE"/>
    <property type="match status" value="1"/>
</dbReference>
<proteinExistence type="inferred from homology"/>
<evidence type="ECO:0000256" key="4">
    <source>
        <dbReference type="ARBA" id="ARBA00023235"/>
    </source>
</evidence>
<dbReference type="SUPFAM" id="SSF51604">
    <property type="entry name" value="Enolase C-terminal domain-like"/>
    <property type="match status" value="1"/>
</dbReference>
<feature type="active site" description="Proton acceptor; specific for (S)-substrate epimerization" evidence="5">
    <location>
        <position position="247"/>
    </location>
</feature>
<evidence type="ECO:0000256" key="5">
    <source>
        <dbReference type="PIRSR" id="PIRSR634603-1"/>
    </source>
</evidence>
<organism evidence="9 10">
    <name type="scientific">Alteromonas sediminis</name>
    <dbReference type="NCBI Taxonomy" id="2259342"/>
    <lineage>
        <taxon>Bacteria</taxon>
        <taxon>Pseudomonadati</taxon>
        <taxon>Pseudomonadota</taxon>
        <taxon>Gammaproteobacteria</taxon>
        <taxon>Alteromonadales</taxon>
        <taxon>Alteromonadaceae</taxon>
        <taxon>Alteromonas/Salinimonas group</taxon>
        <taxon>Alteromonas</taxon>
    </lineage>
</organism>
<dbReference type="InterPro" id="IPR036849">
    <property type="entry name" value="Enolase-like_C_sf"/>
</dbReference>
<dbReference type="CDD" id="cd03319">
    <property type="entry name" value="L-Ala-DL-Glu_epimerase"/>
    <property type="match status" value="1"/>
</dbReference>
<dbReference type="SUPFAM" id="SSF54826">
    <property type="entry name" value="Enolase N-terminal domain-like"/>
    <property type="match status" value="1"/>
</dbReference>
<keyword evidence="3 6" id="KW-0460">Magnesium</keyword>
<evidence type="ECO:0000256" key="3">
    <source>
        <dbReference type="ARBA" id="ARBA00022842"/>
    </source>
</evidence>
<dbReference type="InterPro" id="IPR034603">
    <property type="entry name" value="Dipeptide_epimerase"/>
</dbReference>
<dbReference type="GO" id="GO:0009063">
    <property type="term" value="P:amino acid catabolic process"/>
    <property type="evidence" value="ECO:0007669"/>
    <property type="project" value="InterPro"/>
</dbReference>
<evidence type="ECO:0000259" key="8">
    <source>
        <dbReference type="SMART" id="SM00922"/>
    </source>
</evidence>
<dbReference type="Pfam" id="PF02746">
    <property type="entry name" value="MR_MLE_N"/>
    <property type="match status" value="1"/>
</dbReference>
<dbReference type="InterPro" id="IPR018110">
    <property type="entry name" value="Mandel_Rmase/mucon_lact_enz_CS"/>
</dbReference>
<sequence>MKCSMLVTQESFPLAKVFRISRGAKTAAHVVVVAITDGTHWGWGEAVPYNRYGESIESVMAQLKAFKASDALTDITHSRISEALPPGSARNALDCALWDLECKRQRKSINELVSIPAISHSITAQTLSVDTPEAMQKEARLLQNADLIKIKLDADSVLEKMQLIHAACPTSRFIIDANEGWSFELLLRIVDALAEMNVVLIEQPLPADQDDQLKGFNSPVPLCADESCHTASDIPRLKDSFDYVNIKLDKTGGLSEALALLNAAKQAKMGIMVGCMVGTSLAMAPAYSLCKDADFVDLDGPLLVAQDRINGFKFDNGIMHSHSAIMWGTADNTAQQDIKKVFADFS</sequence>
<dbReference type="Pfam" id="PF13378">
    <property type="entry name" value="MR_MLE_C"/>
    <property type="match status" value="1"/>
</dbReference>
<comment type="caution">
    <text evidence="9">The sequence shown here is derived from an EMBL/GenBank/DDBJ whole genome shotgun (WGS) entry which is preliminary data.</text>
</comment>
<dbReference type="RefSeq" id="WP_124026948.1">
    <property type="nucleotide sequence ID" value="NZ_JBHRSN010000015.1"/>
</dbReference>
<dbReference type="InterPro" id="IPR013342">
    <property type="entry name" value="Mandelate_racemase_C"/>
</dbReference>
<accession>A0A3N5Y256</accession>
<dbReference type="EC" id="5.1.1.-" evidence="7"/>
<dbReference type="InterPro" id="IPR029065">
    <property type="entry name" value="Enolase_C-like"/>
</dbReference>
<protein>
    <recommendedName>
        <fullName evidence="7">Dipeptide epimerase</fullName>
        <ecNumber evidence="7">5.1.1.-</ecNumber>
    </recommendedName>
</protein>
<dbReference type="PANTHER" id="PTHR48080:SF3">
    <property type="entry name" value="ENOLASE SUPERFAMILY MEMBER DDB_G0284701"/>
    <property type="match status" value="1"/>
</dbReference>
<feature type="domain" description="Mandelate racemase/muconate lactonizing enzyme C-terminal" evidence="8">
    <location>
        <begin position="132"/>
        <end position="223"/>
    </location>
</feature>
<dbReference type="PROSITE" id="PS00909">
    <property type="entry name" value="MR_MLE_2"/>
    <property type="match status" value="1"/>
</dbReference>
<dbReference type="SFLD" id="SFLDG00180">
    <property type="entry name" value="muconate_cycloisomerase"/>
    <property type="match status" value="1"/>
</dbReference>
<feature type="binding site" evidence="6">
    <location>
        <position position="225"/>
    </location>
    <ligand>
        <name>Mg(2+)</name>
        <dbReference type="ChEBI" id="CHEBI:18420"/>
    </ligand>
</feature>
<evidence type="ECO:0000256" key="1">
    <source>
        <dbReference type="ARBA" id="ARBA00008031"/>
    </source>
</evidence>
<dbReference type="InterPro" id="IPR013341">
    <property type="entry name" value="Mandelate_racemase_N_dom"/>
</dbReference>
<dbReference type="Proteomes" id="UP000275281">
    <property type="component" value="Unassembled WGS sequence"/>
</dbReference>
<name>A0A3N5Y256_9ALTE</name>
<feature type="active site" description="Proton acceptor; specific for (R)-substrate epimerization" evidence="5">
    <location>
        <position position="151"/>
    </location>
</feature>
<evidence type="ECO:0000313" key="10">
    <source>
        <dbReference type="Proteomes" id="UP000275281"/>
    </source>
</evidence>
<dbReference type="AlphaFoldDB" id="A0A3N5Y256"/>
<dbReference type="GO" id="GO:0016855">
    <property type="term" value="F:racemase and epimerase activity, acting on amino acids and derivatives"/>
    <property type="evidence" value="ECO:0007669"/>
    <property type="project" value="UniProtKB-UniRule"/>
</dbReference>
<keyword evidence="10" id="KW-1185">Reference proteome</keyword>
<keyword evidence="4 7" id="KW-0413">Isomerase</keyword>
<keyword evidence="2 6" id="KW-0479">Metal-binding</keyword>
<dbReference type="InterPro" id="IPR029017">
    <property type="entry name" value="Enolase-like_N"/>
</dbReference>